<dbReference type="RefSeq" id="WP_050599136.1">
    <property type="nucleotide sequence ID" value="NZ_JYNE01000009.1"/>
</dbReference>
<comment type="caution">
    <text evidence="1">The sequence shown here is derived from an EMBL/GenBank/DDBJ whole genome shotgun (WGS) entry which is preliminary data.</text>
</comment>
<evidence type="ECO:0000313" key="2">
    <source>
        <dbReference type="Proteomes" id="UP000037446"/>
    </source>
</evidence>
<gene>
    <name evidence="1" type="ORF">J121_1767</name>
</gene>
<dbReference type="Pfam" id="PF18180">
    <property type="entry name" value="LD_cluster3"/>
    <property type="match status" value="1"/>
</dbReference>
<dbReference type="PATRIC" id="fig|1306953.7.peg.1813"/>
<dbReference type="EMBL" id="JYNE01000009">
    <property type="protein sequence ID" value="KNH03438.1"/>
    <property type="molecule type" value="Genomic_DNA"/>
</dbReference>
<proteinExistence type="predicted"/>
<accession>A0A0L1KHI9</accession>
<dbReference type="STRING" id="1306953.J121_1767"/>
<evidence type="ECO:0000313" key="1">
    <source>
        <dbReference type="EMBL" id="KNH03438.1"/>
    </source>
</evidence>
<dbReference type="AlphaFoldDB" id="A0A0L1KHI9"/>
<protein>
    <submittedName>
        <fullName evidence="1">Uncharacterized protein</fullName>
    </submittedName>
</protein>
<sequence length="206" mass="22741">MRDNAIFLSAGVPDPSAPHFEGEGDSAAIAAAVNALLYATLGRRQLIWGGHPAITPMVWAFAEAMDVDYGDWVTLYQSAIFEDMFPEETARFRNVVITEAVGDDRSASLALMRQRMIRENDFGAAVFIGGMRGIFDEFRMISESSPRTRILPVMSTGGAAEKLGRELHATPSFSDELDYVSLFLEQLEIDPNEERSVSRNRLDGMG</sequence>
<reference evidence="1" key="1">
    <citation type="submission" date="2015-02" db="EMBL/GenBank/DDBJ databases">
        <authorList>
            <person name="Chooi Y.-H."/>
        </authorList>
    </citation>
    <scope>NUCLEOTIDE SEQUENCE [LARGE SCALE GENOMIC DNA]</scope>
    <source>
        <strain evidence="1">LAMA 915</strain>
    </source>
</reference>
<name>A0A0L1KHI9_9SPHN</name>
<dbReference type="Proteomes" id="UP000037446">
    <property type="component" value="Unassembled WGS sequence"/>
</dbReference>
<organism evidence="1 2">
    <name type="scientific">Qipengyuania citrea LAMA 915</name>
    <dbReference type="NCBI Taxonomy" id="1306953"/>
    <lineage>
        <taxon>Bacteria</taxon>
        <taxon>Pseudomonadati</taxon>
        <taxon>Pseudomonadota</taxon>
        <taxon>Alphaproteobacteria</taxon>
        <taxon>Sphingomonadales</taxon>
        <taxon>Erythrobacteraceae</taxon>
        <taxon>Qipengyuania</taxon>
    </lineage>
</organism>
<dbReference type="InterPro" id="IPR041197">
    <property type="entry name" value="LD_cluster3"/>
</dbReference>